<gene>
    <name evidence="1" type="ORF">NT6N_17870</name>
</gene>
<name>A0AAT9FLC0_9BACT</name>
<dbReference type="KEGG" id="osu:NT6N_17870"/>
<reference evidence="1" key="1">
    <citation type="submission" date="2024-07" db="EMBL/GenBank/DDBJ databases">
        <title>Complete genome sequence of Verrucomicrobiaceae bacterium NT6N.</title>
        <authorList>
            <person name="Huang C."/>
            <person name="Takami H."/>
            <person name="Hamasaki K."/>
        </authorList>
    </citation>
    <scope>NUCLEOTIDE SEQUENCE</scope>
    <source>
        <strain evidence="1">NT6N</strain>
    </source>
</reference>
<dbReference type="EMBL" id="AP026866">
    <property type="protein sequence ID" value="BDS06747.1"/>
    <property type="molecule type" value="Genomic_DNA"/>
</dbReference>
<organism evidence="1">
    <name type="scientific">Oceaniferula spumae</name>
    <dbReference type="NCBI Taxonomy" id="2979115"/>
    <lineage>
        <taxon>Bacteria</taxon>
        <taxon>Pseudomonadati</taxon>
        <taxon>Verrucomicrobiota</taxon>
        <taxon>Verrucomicrobiia</taxon>
        <taxon>Verrucomicrobiales</taxon>
        <taxon>Verrucomicrobiaceae</taxon>
        <taxon>Oceaniferula</taxon>
    </lineage>
</organism>
<dbReference type="AlphaFoldDB" id="A0AAT9FLC0"/>
<proteinExistence type="predicted"/>
<sequence>MKRFAKWILLIAALVLISIYFSAKKKTQEPENPPFPQPVAVTPEVVQNKLTIIENSEFDQEFYKPGGNQKNDLRLLADVLMNARILVKDHHTLVFADNRDFTKFISGNNKHSVAWIRPDHPSINRHGEITDRQGNPLFFHQESSSYTILRSAGNDGIMWNEDDIIFDPKQPE</sequence>
<accession>A0AAT9FLC0</accession>
<evidence type="ECO:0000313" key="1">
    <source>
        <dbReference type="EMBL" id="BDS06747.1"/>
    </source>
</evidence>
<protein>
    <submittedName>
        <fullName evidence="1">Uncharacterized protein</fullName>
    </submittedName>
</protein>